<feature type="compositionally biased region" description="Polar residues" evidence="1">
    <location>
        <begin position="77"/>
        <end position="86"/>
    </location>
</feature>
<reference evidence="2 3" key="1">
    <citation type="submission" date="2018-12" db="EMBL/GenBank/DDBJ databases">
        <title>Venturia inaequalis Genome Resource.</title>
        <authorList>
            <person name="Lichtner F.J."/>
        </authorList>
    </citation>
    <scope>NUCLEOTIDE SEQUENCE [LARGE SCALE GENOMIC DNA]</scope>
    <source>
        <strain evidence="2 3">120213</strain>
    </source>
</reference>
<feature type="non-terminal residue" evidence="2">
    <location>
        <position position="208"/>
    </location>
</feature>
<proteinExistence type="predicted"/>
<accession>A0A8H3U639</accession>
<evidence type="ECO:0000313" key="3">
    <source>
        <dbReference type="Proteomes" id="UP000447873"/>
    </source>
</evidence>
<sequence length="208" mass="22954">MVFVRANRDGIGAVYDNERLNITDENVSTHEKDSFSPYDYRGVEDADMQVGKERGSFIPATSSVVGEPTFFEGYKRPSSTPSSTVESKLDTRPENRLSIEGVKMQVSLSPTLSRLGKDDNTELDLQRQNAEIPCMGAPLALPPFSDLLPADTGSYGPGGLDDDHPFSVKQQFRMSTEFAPLWRSYCLDGGEEMADIFAGEEEKVGLRD</sequence>
<evidence type="ECO:0000313" key="2">
    <source>
        <dbReference type="EMBL" id="KAE9964576.1"/>
    </source>
</evidence>
<gene>
    <name evidence="2" type="ORF">EG328_010350</name>
</gene>
<protein>
    <submittedName>
        <fullName evidence="2">Uncharacterized protein</fullName>
    </submittedName>
</protein>
<evidence type="ECO:0000256" key="1">
    <source>
        <dbReference type="SAM" id="MobiDB-lite"/>
    </source>
</evidence>
<organism evidence="2 3">
    <name type="scientific">Venturia inaequalis</name>
    <name type="common">Apple scab fungus</name>
    <dbReference type="NCBI Taxonomy" id="5025"/>
    <lineage>
        <taxon>Eukaryota</taxon>
        <taxon>Fungi</taxon>
        <taxon>Dikarya</taxon>
        <taxon>Ascomycota</taxon>
        <taxon>Pezizomycotina</taxon>
        <taxon>Dothideomycetes</taxon>
        <taxon>Pleosporomycetidae</taxon>
        <taxon>Venturiales</taxon>
        <taxon>Venturiaceae</taxon>
        <taxon>Venturia</taxon>
    </lineage>
</organism>
<dbReference type="EMBL" id="WNWS01000675">
    <property type="protein sequence ID" value="KAE9964576.1"/>
    <property type="molecule type" value="Genomic_DNA"/>
</dbReference>
<comment type="caution">
    <text evidence="2">The sequence shown here is derived from an EMBL/GenBank/DDBJ whole genome shotgun (WGS) entry which is preliminary data.</text>
</comment>
<dbReference type="AlphaFoldDB" id="A0A8H3U639"/>
<name>A0A8H3U639_VENIN</name>
<dbReference type="Proteomes" id="UP000447873">
    <property type="component" value="Unassembled WGS sequence"/>
</dbReference>
<feature type="region of interest" description="Disordered" evidence="1">
    <location>
        <begin position="72"/>
        <end position="92"/>
    </location>
</feature>